<reference evidence="1" key="1">
    <citation type="submission" date="2021-08" db="EMBL/GenBank/DDBJ databases">
        <title>The first chromosome-level gecko genome reveals the dynamic sex chromosomes of Neotropical dwarf geckos (Sphaerodactylidae: Sphaerodactylus).</title>
        <authorList>
            <person name="Pinto B.J."/>
            <person name="Keating S.E."/>
            <person name="Gamble T."/>
        </authorList>
    </citation>
    <scope>NUCLEOTIDE SEQUENCE</scope>
    <source>
        <strain evidence="1">TG3544</strain>
    </source>
</reference>
<organism evidence="1 2">
    <name type="scientific">Sphaerodactylus townsendi</name>
    <dbReference type="NCBI Taxonomy" id="933632"/>
    <lineage>
        <taxon>Eukaryota</taxon>
        <taxon>Metazoa</taxon>
        <taxon>Chordata</taxon>
        <taxon>Craniata</taxon>
        <taxon>Vertebrata</taxon>
        <taxon>Euteleostomi</taxon>
        <taxon>Lepidosauria</taxon>
        <taxon>Squamata</taxon>
        <taxon>Bifurcata</taxon>
        <taxon>Gekkota</taxon>
        <taxon>Sphaerodactylidae</taxon>
        <taxon>Sphaerodactylus</taxon>
    </lineage>
</organism>
<protein>
    <submittedName>
        <fullName evidence="1">Uncharacterized protein</fullName>
    </submittedName>
</protein>
<gene>
    <name evidence="1" type="ORF">K3G42_028130</name>
</gene>
<accession>A0ACB8FRF5</accession>
<keyword evidence="2" id="KW-1185">Reference proteome</keyword>
<sequence>MSDLEQQQAVPEQIDSAGPNQEASPTDQPLEGLFEFPTSYQEMFKFFCTHSTIHGALRLICPAENKMKTTFWIVLFLLTIALLYWQFGETLQHYYSYPINLKISLRSDKLTFPAITLCTLKPQRYAALQEELEELDRLTHQTLKDLYGFDKPREQNPPQSRLPHILRLAGHIQHHPLRHLTPDDPTSLQGSDQDGRVGFLLCNETNEDCFYQTFSSGIDAVQEWYRFHYVNLLARLPSNQMLDEDSDANFIISCRFNKEPCNKRNFTHFRHPTYGNCYTLNDKSNNTRWTSSMPGIQHGLSLLLSTERKDMIQLLPTGSGARVMVHDQNEPAFMEEGGFDVRPGIQTSITVKKACVNSCFQSIMVQRCGCAYFFYPLPSGAEYCDYAKHVAWGHCYYRLQAEFKSNKLDCFNKCPRACRCCIEAGRDTNALLPFQEWISHVLAQKTEYKTTQRSSAFRSSSSYALKLAFALLLFLIRNSISKVHIFFDEWRYKSTQETPAFTVNMLVSQLGALWGLWFGSSVLSLMEVLELILDGIAVTCIMAFNFFGLTSAPKTADDAVSSSCVAGDTVAGDTVAGDTGDTVAGDTAIQPIPCDRGKAECPTKTSSLKTTNDDALLEPKNNDEATFHLKPCGHNGITTVTRSSDSSSWSCDSYPPQPGSNCDDASQYGNTPVFHSGLPIPCIIKDFVDMEPTGRDRDFELGL</sequence>
<dbReference type="EMBL" id="CM037619">
    <property type="protein sequence ID" value="KAH8008158.1"/>
    <property type="molecule type" value="Genomic_DNA"/>
</dbReference>
<evidence type="ECO:0000313" key="1">
    <source>
        <dbReference type="EMBL" id="KAH8008158.1"/>
    </source>
</evidence>
<name>A0ACB8FRF5_9SAUR</name>
<comment type="caution">
    <text evidence="1">The sequence shown here is derived from an EMBL/GenBank/DDBJ whole genome shotgun (WGS) entry which is preliminary data.</text>
</comment>
<proteinExistence type="predicted"/>
<evidence type="ECO:0000313" key="2">
    <source>
        <dbReference type="Proteomes" id="UP000827872"/>
    </source>
</evidence>
<dbReference type="Proteomes" id="UP000827872">
    <property type="component" value="Linkage Group LG06"/>
</dbReference>